<reference evidence="1 2" key="1">
    <citation type="submission" date="2019-03" db="EMBL/GenBank/DDBJ databases">
        <title>Genomic Encyclopedia of Archaeal and Bacterial Type Strains, Phase II (KMG-II): from individual species to whole genera.</title>
        <authorList>
            <person name="Goeker M."/>
        </authorList>
    </citation>
    <scope>NUCLEOTIDE SEQUENCE [LARGE SCALE GENOMIC DNA]</scope>
    <source>
        <strain evidence="1 2">DSM 15388</strain>
    </source>
</reference>
<protein>
    <submittedName>
        <fullName evidence="1">NaMN:DMB phosphoribosyltransferase</fullName>
    </submittedName>
</protein>
<evidence type="ECO:0000313" key="1">
    <source>
        <dbReference type="EMBL" id="TCS39033.1"/>
    </source>
</evidence>
<dbReference type="PANTHER" id="PTHR38811:SF1">
    <property type="entry name" value="UPF0284 PROTEIN SLL1500"/>
    <property type="match status" value="1"/>
</dbReference>
<dbReference type="GO" id="GO:0008939">
    <property type="term" value="F:nicotinate-nucleotide-dimethylbenzimidazole phosphoribosyltransferase activity"/>
    <property type="evidence" value="ECO:0007669"/>
    <property type="project" value="InterPro"/>
</dbReference>
<comment type="caution">
    <text evidence="1">The sequence shown here is derived from an EMBL/GenBank/DDBJ whole genome shotgun (WGS) entry which is preliminary data.</text>
</comment>
<keyword evidence="1" id="KW-0328">Glycosyltransferase</keyword>
<evidence type="ECO:0000313" key="2">
    <source>
        <dbReference type="Proteomes" id="UP000295793"/>
    </source>
</evidence>
<dbReference type="InterPro" id="IPR002805">
    <property type="entry name" value="Nict_dMeBzImd_PRibTrfase_arc"/>
</dbReference>
<accession>A0A4R3I1Z2</accession>
<name>A0A4R3I1Z2_9GAMM</name>
<dbReference type="EMBL" id="SLZR01000013">
    <property type="protein sequence ID" value="TCS39033.1"/>
    <property type="molecule type" value="Genomic_DNA"/>
</dbReference>
<keyword evidence="1" id="KW-0808">Transferase</keyword>
<dbReference type="Gene3D" id="3.40.50.10210">
    <property type="match status" value="1"/>
</dbReference>
<keyword evidence="2" id="KW-1185">Reference proteome</keyword>
<dbReference type="SUPFAM" id="SSF52733">
    <property type="entry name" value="Nicotinate mononucleotide:5,6-dimethylbenzimidazole phosphoribosyltransferase (CobT)"/>
    <property type="match status" value="1"/>
</dbReference>
<proteinExistence type="predicted"/>
<gene>
    <name evidence="1" type="ORF">BCF53_11379</name>
</gene>
<dbReference type="PANTHER" id="PTHR38811">
    <property type="match status" value="1"/>
</dbReference>
<sequence>MMTLTDPKQTGSRWLNFMMLNAVAPITNLHQVSDAGAGEGLMQLHPTRDSELIVCGRANTLLNGVASPTPVVPSGVVTPAILVHGMLMALRKRGFKIRFHCYQLGLAASPDFSESKLDEVVIHHCPVGQEAAFVNTQLLPELHRQMRAGEQHLIAECGIGGTTFATLWMRHWLDENLTFAGSTQCPEKLALKTQLLNRLMARSRELPLEVSSFTRDTTLSDPIQRVCCALLNEPLPKLNFAGGVMMLAPIIAMQDQIQAVSVQVATTRWVMSSPAASRLLAQLPARCQLKTQTSQLNSSAYNAIRLYEQGFVTEGCGFGGIMVFAEQQGMSEQDIIENLELAVEPWAERN</sequence>
<dbReference type="AlphaFoldDB" id="A0A4R3I1Z2"/>
<dbReference type="InterPro" id="IPR036087">
    <property type="entry name" value="Nict_dMeBzImd_PRibTrfase_sf"/>
</dbReference>
<dbReference type="Proteomes" id="UP000295793">
    <property type="component" value="Unassembled WGS sequence"/>
</dbReference>
<organism evidence="1 2">
    <name type="scientific">Reinekea marinisedimentorum</name>
    <dbReference type="NCBI Taxonomy" id="230495"/>
    <lineage>
        <taxon>Bacteria</taxon>
        <taxon>Pseudomonadati</taxon>
        <taxon>Pseudomonadota</taxon>
        <taxon>Gammaproteobacteria</taxon>
        <taxon>Oceanospirillales</taxon>
        <taxon>Saccharospirillaceae</taxon>
        <taxon>Reinekea</taxon>
    </lineage>
</organism>